<proteinExistence type="inferred from homology"/>
<organism evidence="7 8">
    <name type="scientific">Bradyrhizobium erythrophlei</name>
    <dbReference type="NCBI Taxonomy" id="1437360"/>
    <lineage>
        <taxon>Bacteria</taxon>
        <taxon>Pseudomonadati</taxon>
        <taxon>Pseudomonadota</taxon>
        <taxon>Alphaproteobacteria</taxon>
        <taxon>Hyphomicrobiales</taxon>
        <taxon>Nitrobacteraceae</taxon>
        <taxon>Bradyrhizobium</taxon>
    </lineage>
</organism>
<dbReference type="InterPro" id="IPR050808">
    <property type="entry name" value="Phage_Integrase"/>
</dbReference>
<dbReference type="PANTHER" id="PTHR30629">
    <property type="entry name" value="PROPHAGE INTEGRASE"/>
    <property type="match status" value="1"/>
</dbReference>
<dbReference type="Pfam" id="PF13356">
    <property type="entry name" value="Arm-DNA-bind_3"/>
    <property type="match status" value="1"/>
</dbReference>
<evidence type="ECO:0000313" key="7">
    <source>
        <dbReference type="EMBL" id="SHG53334.1"/>
    </source>
</evidence>
<evidence type="ECO:0000313" key="8">
    <source>
        <dbReference type="Proteomes" id="UP000190675"/>
    </source>
</evidence>
<name>A0A1M5KKH3_9BRAD</name>
<dbReference type="SUPFAM" id="SSF56349">
    <property type="entry name" value="DNA breaking-rejoining enzymes"/>
    <property type="match status" value="1"/>
</dbReference>
<dbReference type="InterPro" id="IPR010998">
    <property type="entry name" value="Integrase_recombinase_N"/>
</dbReference>
<dbReference type="GO" id="GO:0003677">
    <property type="term" value="F:DNA binding"/>
    <property type="evidence" value="ECO:0007669"/>
    <property type="project" value="UniProtKB-KW"/>
</dbReference>
<evidence type="ECO:0000256" key="5">
    <source>
        <dbReference type="SAM" id="MobiDB-lite"/>
    </source>
</evidence>
<keyword evidence="3" id="KW-0238">DNA-binding</keyword>
<dbReference type="Pfam" id="PF00589">
    <property type="entry name" value="Phage_integrase"/>
    <property type="match status" value="1"/>
</dbReference>
<accession>A0A1M5KKH3</accession>
<dbReference type="AlphaFoldDB" id="A0A1M5KKH3"/>
<dbReference type="InterPro" id="IPR025166">
    <property type="entry name" value="Integrase_DNA_bind_dom"/>
</dbReference>
<evidence type="ECO:0000256" key="4">
    <source>
        <dbReference type="ARBA" id="ARBA00023172"/>
    </source>
</evidence>
<evidence type="ECO:0000256" key="3">
    <source>
        <dbReference type="ARBA" id="ARBA00023125"/>
    </source>
</evidence>
<keyword evidence="2" id="KW-0229">DNA integration</keyword>
<feature type="region of interest" description="Disordered" evidence="5">
    <location>
        <begin position="1"/>
        <end position="23"/>
    </location>
</feature>
<dbReference type="RefSeq" id="WP_079566569.1">
    <property type="nucleotide sequence ID" value="NZ_LT670818.1"/>
</dbReference>
<dbReference type="GO" id="GO:0015074">
    <property type="term" value="P:DNA integration"/>
    <property type="evidence" value="ECO:0007669"/>
    <property type="project" value="UniProtKB-KW"/>
</dbReference>
<dbReference type="GO" id="GO:0006310">
    <property type="term" value="P:DNA recombination"/>
    <property type="evidence" value="ECO:0007669"/>
    <property type="project" value="UniProtKB-KW"/>
</dbReference>
<dbReference type="InterPro" id="IPR038488">
    <property type="entry name" value="Integrase_DNA-bd_sf"/>
</dbReference>
<dbReference type="Gene3D" id="3.30.160.390">
    <property type="entry name" value="Integrase, DNA-binding domain"/>
    <property type="match status" value="1"/>
</dbReference>
<sequence>MTDLIATTENPTDLSAAKAPAEKRSNKLKIPKKILADKTIKKLLKNKTRAQPGKRYTIWDAGLPGFGVRVTDNHLSYIFAGRFPGSNHWTRREIGAVDAMDLAAAHAIARDWIEIGKQGKDPKAEMERREKEEARKKDHTFGSVVEAYIDERVIGPNPERPIMRKWNYVSRVLRDPFAKTFKERPIGTIDRADILAIIKMKKKRHPAEARSQLAVVKSLFNWALDQSFGLERSVCSDIKPRAVIGEKNSRERALNDDEITALWRAADQTPYPVGPIYKMLLLTGLRRNEMVRASWSEFDLAKKLWIIPAARMKGRNVGSDGKRARPHLVPLTAPMLQILDTLPRFKHGDLLFSTTKGKKPLWMGSKVKDAIDVKVLEQLRAIAAERGNDPQKVDLKEWVNHDLRRTIRSNLSALKVVKEEVSEAILAHAKIGIIGTYNIYGYADEKREALELWGVRLHELVNPPPQPEPEPVDSNIVHLPQKAARQ</sequence>
<evidence type="ECO:0000259" key="6">
    <source>
        <dbReference type="PROSITE" id="PS51898"/>
    </source>
</evidence>
<dbReference type="Proteomes" id="UP000190675">
    <property type="component" value="Chromosome I"/>
</dbReference>
<feature type="domain" description="Tyr recombinase" evidence="6">
    <location>
        <begin position="249"/>
        <end position="453"/>
    </location>
</feature>
<dbReference type="Gene3D" id="1.10.443.10">
    <property type="entry name" value="Intergrase catalytic core"/>
    <property type="match status" value="1"/>
</dbReference>
<reference evidence="7 8" key="1">
    <citation type="submission" date="2016-11" db="EMBL/GenBank/DDBJ databases">
        <authorList>
            <person name="Jaros S."/>
            <person name="Januszkiewicz K."/>
            <person name="Wedrychowicz H."/>
        </authorList>
    </citation>
    <scope>NUCLEOTIDE SEQUENCE [LARGE SCALE GENOMIC DNA]</scope>
    <source>
        <strain evidence="7 8">GAS242</strain>
    </source>
</reference>
<dbReference type="PROSITE" id="PS51898">
    <property type="entry name" value="TYR_RECOMBINASE"/>
    <property type="match status" value="1"/>
</dbReference>
<evidence type="ECO:0000256" key="2">
    <source>
        <dbReference type="ARBA" id="ARBA00022908"/>
    </source>
</evidence>
<dbReference type="OrthoDB" id="7615137at2"/>
<gene>
    <name evidence="7" type="ORF">SAMN05444169_2920</name>
</gene>
<dbReference type="Gene3D" id="1.10.150.130">
    <property type="match status" value="1"/>
</dbReference>
<dbReference type="EMBL" id="LT670818">
    <property type="protein sequence ID" value="SHG53334.1"/>
    <property type="molecule type" value="Genomic_DNA"/>
</dbReference>
<protein>
    <recommendedName>
        <fullName evidence="6">Tyr recombinase domain-containing protein</fullName>
    </recommendedName>
</protein>
<dbReference type="CDD" id="cd00801">
    <property type="entry name" value="INT_P4_C"/>
    <property type="match status" value="1"/>
</dbReference>
<comment type="similarity">
    <text evidence="1">Belongs to the 'phage' integrase family.</text>
</comment>
<feature type="region of interest" description="Disordered" evidence="5">
    <location>
        <begin position="463"/>
        <end position="486"/>
    </location>
</feature>
<dbReference type="PANTHER" id="PTHR30629:SF2">
    <property type="entry name" value="PROPHAGE INTEGRASE INTS-RELATED"/>
    <property type="match status" value="1"/>
</dbReference>
<dbReference type="InterPro" id="IPR013762">
    <property type="entry name" value="Integrase-like_cat_sf"/>
</dbReference>
<keyword evidence="4" id="KW-0233">DNA recombination</keyword>
<dbReference type="InterPro" id="IPR002104">
    <property type="entry name" value="Integrase_catalytic"/>
</dbReference>
<feature type="compositionally biased region" description="Polar residues" evidence="5">
    <location>
        <begin position="1"/>
        <end position="13"/>
    </location>
</feature>
<evidence type="ECO:0000256" key="1">
    <source>
        <dbReference type="ARBA" id="ARBA00008857"/>
    </source>
</evidence>
<dbReference type="InterPro" id="IPR011010">
    <property type="entry name" value="DNA_brk_join_enz"/>
</dbReference>